<comment type="subcellular location">
    <subcellularLocation>
        <location evidence="1 8">Cell outer membrane</location>
        <topology evidence="1 8">Multi-pass membrane protein</topology>
    </subcellularLocation>
</comment>
<keyword evidence="4 8" id="KW-0812">Transmembrane</keyword>
<evidence type="ECO:0000256" key="5">
    <source>
        <dbReference type="ARBA" id="ARBA00023077"/>
    </source>
</evidence>
<dbReference type="InterPro" id="IPR012910">
    <property type="entry name" value="Plug_dom"/>
</dbReference>
<feature type="signal peptide" evidence="10">
    <location>
        <begin position="1"/>
        <end position="20"/>
    </location>
</feature>
<dbReference type="PANTHER" id="PTHR30069">
    <property type="entry name" value="TONB-DEPENDENT OUTER MEMBRANE RECEPTOR"/>
    <property type="match status" value="1"/>
</dbReference>
<evidence type="ECO:0000256" key="6">
    <source>
        <dbReference type="ARBA" id="ARBA00023136"/>
    </source>
</evidence>
<keyword evidence="6 8" id="KW-0472">Membrane</keyword>
<evidence type="ECO:0000259" key="11">
    <source>
        <dbReference type="Pfam" id="PF00593"/>
    </source>
</evidence>
<dbReference type="InterPro" id="IPR036942">
    <property type="entry name" value="Beta-barrel_TonB_sf"/>
</dbReference>
<keyword evidence="10" id="KW-0732">Signal</keyword>
<dbReference type="Pfam" id="PF00593">
    <property type="entry name" value="TonB_dep_Rec_b-barrel"/>
    <property type="match status" value="1"/>
</dbReference>
<comment type="caution">
    <text evidence="13">The sequence shown here is derived from an EMBL/GenBank/DDBJ whole genome shotgun (WGS) entry which is preliminary data.</text>
</comment>
<keyword evidence="5 9" id="KW-0798">TonB box</keyword>
<dbReference type="SUPFAM" id="SSF56935">
    <property type="entry name" value="Porins"/>
    <property type="match status" value="1"/>
</dbReference>
<evidence type="ECO:0000256" key="4">
    <source>
        <dbReference type="ARBA" id="ARBA00022692"/>
    </source>
</evidence>
<evidence type="ECO:0000256" key="3">
    <source>
        <dbReference type="ARBA" id="ARBA00022452"/>
    </source>
</evidence>
<dbReference type="Pfam" id="PF07715">
    <property type="entry name" value="Plug"/>
    <property type="match status" value="1"/>
</dbReference>
<dbReference type="GO" id="GO:0015344">
    <property type="term" value="F:siderophore uptake transmembrane transporter activity"/>
    <property type="evidence" value="ECO:0007669"/>
    <property type="project" value="TreeGrafter"/>
</dbReference>
<keyword evidence="7 8" id="KW-0998">Cell outer membrane</keyword>
<dbReference type="RefSeq" id="WP_008236784.1">
    <property type="nucleotide sequence ID" value="NZ_AJJU01000002.1"/>
</dbReference>
<name>I0WK02_9FLAO</name>
<feature type="domain" description="TonB-dependent receptor-like beta-barrel" evidence="11">
    <location>
        <begin position="193"/>
        <end position="578"/>
    </location>
</feature>
<dbReference type="GO" id="GO:0009279">
    <property type="term" value="C:cell outer membrane"/>
    <property type="evidence" value="ECO:0007669"/>
    <property type="project" value="UniProtKB-SubCell"/>
</dbReference>
<keyword evidence="13" id="KW-0675">Receptor</keyword>
<keyword evidence="14" id="KW-1185">Reference proteome</keyword>
<feature type="chain" id="PRO_5003636216" evidence="10">
    <location>
        <begin position="21"/>
        <end position="605"/>
    </location>
</feature>
<dbReference type="InterPro" id="IPR039426">
    <property type="entry name" value="TonB-dep_rcpt-like"/>
</dbReference>
<evidence type="ECO:0000256" key="8">
    <source>
        <dbReference type="PROSITE-ProRule" id="PRU01360"/>
    </source>
</evidence>
<evidence type="ECO:0000256" key="9">
    <source>
        <dbReference type="RuleBase" id="RU003357"/>
    </source>
</evidence>
<evidence type="ECO:0000259" key="12">
    <source>
        <dbReference type="Pfam" id="PF07715"/>
    </source>
</evidence>
<comment type="similarity">
    <text evidence="8 9">Belongs to the TonB-dependent receptor family.</text>
</comment>
<evidence type="ECO:0000256" key="1">
    <source>
        <dbReference type="ARBA" id="ARBA00004571"/>
    </source>
</evidence>
<feature type="domain" description="TonB-dependent receptor plug" evidence="12">
    <location>
        <begin position="46"/>
        <end position="149"/>
    </location>
</feature>
<dbReference type="EMBL" id="AJJU01000002">
    <property type="protein sequence ID" value="EID76718.1"/>
    <property type="molecule type" value="Genomic_DNA"/>
</dbReference>
<dbReference type="PATRIC" id="fig|946077.3.peg.370"/>
<keyword evidence="3 8" id="KW-1134">Transmembrane beta strand</keyword>
<dbReference type="GO" id="GO:0044718">
    <property type="term" value="P:siderophore transmembrane transport"/>
    <property type="evidence" value="ECO:0007669"/>
    <property type="project" value="TreeGrafter"/>
</dbReference>
<accession>I0WK02</accession>
<keyword evidence="2 8" id="KW-0813">Transport</keyword>
<proteinExistence type="inferred from homology"/>
<evidence type="ECO:0000256" key="10">
    <source>
        <dbReference type="SAM" id="SignalP"/>
    </source>
</evidence>
<dbReference type="Gene3D" id="2.170.130.10">
    <property type="entry name" value="TonB-dependent receptor, plug domain"/>
    <property type="match status" value="1"/>
</dbReference>
<dbReference type="STRING" id="946077.W5A_01805"/>
<organism evidence="13 14">
    <name type="scientific">Imtechella halotolerans K1</name>
    <dbReference type="NCBI Taxonomy" id="946077"/>
    <lineage>
        <taxon>Bacteria</taxon>
        <taxon>Pseudomonadati</taxon>
        <taxon>Bacteroidota</taxon>
        <taxon>Flavobacteriia</taxon>
        <taxon>Flavobacteriales</taxon>
        <taxon>Flavobacteriaceae</taxon>
        <taxon>Imtechella</taxon>
    </lineage>
</organism>
<dbReference type="InterPro" id="IPR000531">
    <property type="entry name" value="Beta-barrel_TonB"/>
</dbReference>
<sequence length="605" mass="68011">MKYPVVLFIALLMAMQVSFTQEVVKQELEEVTVTAGRIDLPFSKNSRTIKIISSEEIKKSGANNLADLLQQITGVDIRRRGTGGAQADLYIRGGSFDQTLLLIDGIKVDDAQTGHHTLNLALPVEVIERVEIVKGAAARVYGQNAFTGAINIVTKDVIENHLTLGIEGGSYGQKNASVTVSSELSTSSHLVNYSRSLSDGYRYNTDYDNQQYFVKSIFNKTGLPVEMIATYTDRKFGSNGFYASPAAIDQYEETQASLLGISTMIQEENLMIKPQVYWRRNQDEYVYLRHNPSAYRNLHISNKVGVELNASFTSSIGVTGFGVDLASVYLSSNNLGNRERFMTTVFLEHQFKLSDGKLDITPGVAINYFSDFKFHAFPGIDLGYQLAERWRAYGNIGYTYRIPTYTDLYYTSPNTIGNDGLEPEEAISEEIGIKYLSSKIQFSLALFNRDAAKLIDYVKENETDPWRAENVRNVNSRGLEANIAYGYRIDNHMQKIAFGYTFLKDDVKNLDISYSQYSVNSLKHHLTANYTSQFVKNVTQTLVYKYAERTSGDSYAVVDANVTVSLRNLEVYAVANNIFNTAYTETNMVPMPKGNMLFGLRFFFR</sequence>
<gene>
    <name evidence="13" type="ORF">W5A_01805</name>
</gene>
<dbReference type="Proteomes" id="UP000005938">
    <property type="component" value="Unassembled WGS sequence"/>
</dbReference>
<dbReference type="eggNOG" id="COG4206">
    <property type="taxonomic scope" value="Bacteria"/>
</dbReference>
<evidence type="ECO:0000256" key="2">
    <source>
        <dbReference type="ARBA" id="ARBA00022448"/>
    </source>
</evidence>
<evidence type="ECO:0000313" key="13">
    <source>
        <dbReference type="EMBL" id="EID76718.1"/>
    </source>
</evidence>
<protein>
    <submittedName>
        <fullName evidence="13">TonB-dependent receptor domain-containing protein</fullName>
    </submittedName>
</protein>
<evidence type="ECO:0000256" key="7">
    <source>
        <dbReference type="ARBA" id="ARBA00023237"/>
    </source>
</evidence>
<evidence type="ECO:0000313" key="14">
    <source>
        <dbReference type="Proteomes" id="UP000005938"/>
    </source>
</evidence>
<dbReference type="PANTHER" id="PTHR30069:SF39">
    <property type="entry name" value="BLL6183 PROTEIN"/>
    <property type="match status" value="1"/>
</dbReference>
<reference evidence="13 14" key="1">
    <citation type="journal article" date="2012" name="J. Bacteriol.">
        <title>Genome Sequence of the Halotolerant Bacterium Imtechella halotolerans K1T.</title>
        <authorList>
            <person name="Kumar S."/>
            <person name="Vikram S."/>
            <person name="Subramanian S."/>
            <person name="Raghava G.P."/>
            <person name="Pinnaka A.K."/>
        </authorList>
    </citation>
    <scope>NUCLEOTIDE SEQUENCE [LARGE SCALE GENOMIC DNA]</scope>
    <source>
        <strain evidence="13 14">K1</strain>
    </source>
</reference>
<dbReference type="InterPro" id="IPR037066">
    <property type="entry name" value="Plug_dom_sf"/>
</dbReference>
<dbReference type="Gene3D" id="2.40.170.20">
    <property type="entry name" value="TonB-dependent receptor, beta-barrel domain"/>
    <property type="match status" value="1"/>
</dbReference>
<dbReference type="OrthoDB" id="9764669at2"/>
<dbReference type="AlphaFoldDB" id="I0WK02"/>
<dbReference type="PROSITE" id="PS52016">
    <property type="entry name" value="TONB_DEPENDENT_REC_3"/>
    <property type="match status" value="1"/>
</dbReference>